<evidence type="ECO:0000313" key="7">
    <source>
        <dbReference type="Proteomes" id="UP000182840"/>
    </source>
</evidence>
<dbReference type="SMART" id="SM00346">
    <property type="entry name" value="HTH_ICLR"/>
    <property type="match status" value="1"/>
</dbReference>
<keyword evidence="1" id="KW-0805">Transcription regulation</keyword>
<evidence type="ECO:0000256" key="1">
    <source>
        <dbReference type="ARBA" id="ARBA00023015"/>
    </source>
</evidence>
<dbReference type="GO" id="GO:0003677">
    <property type="term" value="F:DNA binding"/>
    <property type="evidence" value="ECO:0007669"/>
    <property type="project" value="UniProtKB-KW"/>
</dbReference>
<evidence type="ECO:0000256" key="2">
    <source>
        <dbReference type="ARBA" id="ARBA00023125"/>
    </source>
</evidence>
<keyword evidence="3" id="KW-0804">Transcription</keyword>
<gene>
    <name evidence="6" type="ORF">BSQ44_11310</name>
</gene>
<feature type="domain" description="HTH iclR-type" evidence="4">
    <location>
        <begin position="38"/>
        <end position="100"/>
    </location>
</feature>
<dbReference type="InterPro" id="IPR050707">
    <property type="entry name" value="HTH_MetabolicPath_Reg"/>
</dbReference>
<dbReference type="Pfam" id="PF09339">
    <property type="entry name" value="HTH_IclR"/>
    <property type="match status" value="1"/>
</dbReference>
<dbReference type="InterPro" id="IPR014757">
    <property type="entry name" value="Tscrpt_reg_IclR_C"/>
</dbReference>
<reference evidence="7" key="1">
    <citation type="submission" date="2016-11" db="EMBL/GenBank/DDBJ databases">
        <title>Mesorhizobium oceanicum sp. nov., isolated from deep seawater in South China Sea.</title>
        <authorList>
            <person name="Fu G.-Y."/>
        </authorList>
    </citation>
    <scope>NUCLEOTIDE SEQUENCE [LARGE SCALE GENOMIC DNA]</scope>
    <source>
        <strain evidence="7">B7</strain>
    </source>
</reference>
<evidence type="ECO:0000259" key="5">
    <source>
        <dbReference type="PROSITE" id="PS51078"/>
    </source>
</evidence>
<dbReference type="STRING" id="1670800.BSQ44_11310"/>
<dbReference type="PROSITE" id="PS51077">
    <property type="entry name" value="HTH_ICLR"/>
    <property type="match status" value="1"/>
</dbReference>
<organism evidence="6 7">
    <name type="scientific">Aquibium oceanicum</name>
    <dbReference type="NCBI Taxonomy" id="1670800"/>
    <lineage>
        <taxon>Bacteria</taxon>
        <taxon>Pseudomonadati</taxon>
        <taxon>Pseudomonadota</taxon>
        <taxon>Alphaproteobacteria</taxon>
        <taxon>Hyphomicrobiales</taxon>
        <taxon>Phyllobacteriaceae</taxon>
        <taxon>Aquibium</taxon>
    </lineage>
</organism>
<protein>
    <recommendedName>
        <fullName evidence="8">IclR family transcriptional regulator</fullName>
    </recommendedName>
</protein>
<evidence type="ECO:0000259" key="4">
    <source>
        <dbReference type="PROSITE" id="PS51077"/>
    </source>
</evidence>
<dbReference type="GO" id="GO:0003700">
    <property type="term" value="F:DNA-binding transcription factor activity"/>
    <property type="evidence" value="ECO:0007669"/>
    <property type="project" value="TreeGrafter"/>
</dbReference>
<dbReference type="PANTHER" id="PTHR30136">
    <property type="entry name" value="HELIX-TURN-HELIX TRANSCRIPTIONAL REGULATOR, ICLR FAMILY"/>
    <property type="match status" value="1"/>
</dbReference>
<dbReference type="InterPro" id="IPR036388">
    <property type="entry name" value="WH-like_DNA-bd_sf"/>
</dbReference>
<dbReference type="InterPro" id="IPR036390">
    <property type="entry name" value="WH_DNA-bd_sf"/>
</dbReference>
<dbReference type="EMBL" id="CP018171">
    <property type="protein sequence ID" value="APH71889.1"/>
    <property type="molecule type" value="Genomic_DNA"/>
</dbReference>
<dbReference type="Gene3D" id="1.10.10.10">
    <property type="entry name" value="Winged helix-like DNA-binding domain superfamily/Winged helix DNA-binding domain"/>
    <property type="match status" value="1"/>
</dbReference>
<dbReference type="SUPFAM" id="SSF46785">
    <property type="entry name" value="Winged helix' DNA-binding domain"/>
    <property type="match status" value="1"/>
</dbReference>
<evidence type="ECO:0000313" key="6">
    <source>
        <dbReference type="EMBL" id="APH71889.1"/>
    </source>
</evidence>
<dbReference type="GO" id="GO:0045892">
    <property type="term" value="P:negative regulation of DNA-templated transcription"/>
    <property type="evidence" value="ECO:0007669"/>
    <property type="project" value="TreeGrafter"/>
</dbReference>
<evidence type="ECO:0008006" key="8">
    <source>
        <dbReference type="Google" id="ProtNLM"/>
    </source>
</evidence>
<keyword evidence="7" id="KW-1185">Reference proteome</keyword>
<name>A0A1L3SR55_9HYPH</name>
<sequence>MLNGLRSLSRGEAPLDAIEITADRVPGRKDKAMDGRFLGSVEKTFQVLSAFNAKRKPLSLTEVVRLSGIEKSAAQRVLYTLRALGYLRQAEATRLYSLSARMLEFGASYIASSRLHEIAGPILEAVNASCEETVNLTEREGEDVVYVLRYPSRHVVSVDLSTGSRLPIFCTAPGRAILANLPEEEARRILAASDLRSHTPNTKTDPDEILEACARVRTHGYSLSNQEAFIGDISVSAPVFGEDGAVVAAINIAVPWPRWSVERVEAELAPVVVGAAQAVSKALGQG</sequence>
<dbReference type="InterPro" id="IPR029016">
    <property type="entry name" value="GAF-like_dom_sf"/>
</dbReference>
<feature type="domain" description="IclR-ED" evidence="5">
    <location>
        <begin position="101"/>
        <end position="285"/>
    </location>
</feature>
<dbReference type="Gene3D" id="3.30.450.40">
    <property type="match status" value="1"/>
</dbReference>
<dbReference type="OrthoDB" id="6057486at2"/>
<dbReference type="PROSITE" id="PS51078">
    <property type="entry name" value="ICLR_ED"/>
    <property type="match status" value="1"/>
</dbReference>
<keyword evidence="2" id="KW-0238">DNA-binding</keyword>
<proteinExistence type="predicted"/>
<dbReference type="Proteomes" id="UP000182840">
    <property type="component" value="Chromosome"/>
</dbReference>
<dbReference type="Pfam" id="PF01614">
    <property type="entry name" value="IclR_C"/>
    <property type="match status" value="1"/>
</dbReference>
<dbReference type="PANTHER" id="PTHR30136:SF35">
    <property type="entry name" value="HTH-TYPE TRANSCRIPTIONAL REGULATOR RV1719"/>
    <property type="match status" value="1"/>
</dbReference>
<dbReference type="AlphaFoldDB" id="A0A1L3SR55"/>
<dbReference type="InterPro" id="IPR005471">
    <property type="entry name" value="Tscrpt_reg_IclR_N"/>
</dbReference>
<dbReference type="KEGG" id="meso:BSQ44_11310"/>
<evidence type="ECO:0000256" key="3">
    <source>
        <dbReference type="ARBA" id="ARBA00023163"/>
    </source>
</evidence>
<dbReference type="SUPFAM" id="SSF55781">
    <property type="entry name" value="GAF domain-like"/>
    <property type="match status" value="1"/>
</dbReference>
<accession>A0A1L3SR55</accession>